<accession>A0ABD6DGW2</accession>
<keyword evidence="2" id="KW-1185">Reference proteome</keyword>
<dbReference type="RefSeq" id="WP_256399835.1">
    <property type="nucleotide sequence ID" value="NZ_JANHJR010000002.1"/>
</dbReference>
<comment type="caution">
    <text evidence="1">The sequence shown here is derived from an EMBL/GenBank/DDBJ whole genome shotgun (WGS) entry which is preliminary data.</text>
</comment>
<organism evidence="1 2">
    <name type="scientific">Haloarchaeobius litoreus</name>
    <dbReference type="NCBI Taxonomy" id="755306"/>
    <lineage>
        <taxon>Archaea</taxon>
        <taxon>Methanobacteriati</taxon>
        <taxon>Methanobacteriota</taxon>
        <taxon>Stenosarchaea group</taxon>
        <taxon>Halobacteria</taxon>
        <taxon>Halobacteriales</taxon>
        <taxon>Halorubellaceae</taxon>
        <taxon>Haloarchaeobius</taxon>
    </lineage>
</organism>
<reference evidence="1 2" key="1">
    <citation type="journal article" date="2019" name="Int. J. Syst. Evol. Microbiol.">
        <title>The Global Catalogue of Microorganisms (GCM) 10K type strain sequencing project: providing services to taxonomists for standard genome sequencing and annotation.</title>
        <authorList>
            <consortium name="The Broad Institute Genomics Platform"/>
            <consortium name="The Broad Institute Genome Sequencing Center for Infectious Disease"/>
            <person name="Wu L."/>
            <person name="Ma J."/>
        </authorList>
    </citation>
    <scope>NUCLEOTIDE SEQUENCE [LARGE SCALE GENOMIC DNA]</scope>
    <source>
        <strain evidence="1 2">CGMCC 1.10390</strain>
    </source>
</reference>
<protein>
    <submittedName>
        <fullName evidence="1">Uncharacterized protein</fullName>
    </submittedName>
</protein>
<dbReference type="Proteomes" id="UP001597034">
    <property type="component" value="Unassembled WGS sequence"/>
</dbReference>
<dbReference type="AlphaFoldDB" id="A0ABD6DGW2"/>
<name>A0ABD6DGW2_9EURY</name>
<gene>
    <name evidence="1" type="ORF">ACFSBL_02640</name>
</gene>
<proteinExistence type="predicted"/>
<dbReference type="EMBL" id="JBHUDO010000001">
    <property type="protein sequence ID" value="MFD1644570.1"/>
    <property type="molecule type" value="Genomic_DNA"/>
</dbReference>
<evidence type="ECO:0000313" key="2">
    <source>
        <dbReference type="Proteomes" id="UP001597034"/>
    </source>
</evidence>
<sequence>MYYHGPTAGCPTAGEYRTDVSVEYGRDDGDGYVGSPTHRELTCVLRVGQDGELSLSLS</sequence>
<evidence type="ECO:0000313" key="1">
    <source>
        <dbReference type="EMBL" id="MFD1644570.1"/>
    </source>
</evidence>